<dbReference type="AlphaFoldDB" id="A0A0L6UKX1"/>
<feature type="signal peptide" evidence="2">
    <location>
        <begin position="1"/>
        <end position="27"/>
    </location>
</feature>
<evidence type="ECO:0000313" key="3">
    <source>
        <dbReference type="EMBL" id="KNZ48455.1"/>
    </source>
</evidence>
<keyword evidence="2" id="KW-0732">Signal</keyword>
<comment type="caution">
    <text evidence="3">The sequence shown here is derived from an EMBL/GenBank/DDBJ whole genome shotgun (WGS) entry which is preliminary data.</text>
</comment>
<sequence>MLNVNRGIMLAHYSLLLVLILAHFASAAPHDDFPVPPGTDGAGPVSLVNEIVADGARERQDDTRQERVRRSPRMIPVTDEAGAAVISGTGIAPSRSISFEKRSPQFDRDGGRGGGGGGGRGGGGGGRGGSRRKPATTAGGQQRPGRTASANLKNQVATVTQTLQSIPGQTGKQVVDKVDKILAVEKLEDGARATIQKANSRNPQVTLAIKTVSTDGPKLMYVIRRAVSCSLSRRIAGLKELRRVAASGGDVQAVNSQLQEVNRLREPLLRGMLEFASTPTSP</sequence>
<dbReference type="OrthoDB" id="10345306at2759"/>
<name>A0A0L6UKX1_9BASI</name>
<evidence type="ECO:0000256" key="1">
    <source>
        <dbReference type="SAM" id="MobiDB-lite"/>
    </source>
</evidence>
<feature type="compositionally biased region" description="Basic and acidic residues" evidence="1">
    <location>
        <begin position="55"/>
        <end position="69"/>
    </location>
</feature>
<dbReference type="EMBL" id="LAVV01010896">
    <property type="protein sequence ID" value="KNZ48455.1"/>
    <property type="molecule type" value="Genomic_DNA"/>
</dbReference>
<organism evidence="3 4">
    <name type="scientific">Puccinia sorghi</name>
    <dbReference type="NCBI Taxonomy" id="27349"/>
    <lineage>
        <taxon>Eukaryota</taxon>
        <taxon>Fungi</taxon>
        <taxon>Dikarya</taxon>
        <taxon>Basidiomycota</taxon>
        <taxon>Pucciniomycotina</taxon>
        <taxon>Pucciniomycetes</taxon>
        <taxon>Pucciniales</taxon>
        <taxon>Pucciniaceae</taxon>
        <taxon>Puccinia</taxon>
    </lineage>
</organism>
<dbReference type="Proteomes" id="UP000037035">
    <property type="component" value="Unassembled WGS sequence"/>
</dbReference>
<dbReference type="VEuPathDB" id="FungiDB:VP01_565g1"/>
<reference evidence="3 4" key="1">
    <citation type="submission" date="2015-08" db="EMBL/GenBank/DDBJ databases">
        <title>Next Generation Sequencing and Analysis of the Genome of Puccinia sorghi L Schw, the Causal Agent of Maize Common Rust.</title>
        <authorList>
            <person name="Rochi L."/>
            <person name="Burguener G."/>
            <person name="Darino M."/>
            <person name="Turjanski A."/>
            <person name="Kreff E."/>
            <person name="Dieguez M.J."/>
            <person name="Sacco F."/>
        </authorList>
    </citation>
    <scope>NUCLEOTIDE SEQUENCE [LARGE SCALE GENOMIC DNA]</scope>
    <source>
        <strain evidence="3 4">RO10H11247</strain>
    </source>
</reference>
<protein>
    <submittedName>
        <fullName evidence="3">Uncharacterized protein</fullName>
    </submittedName>
</protein>
<feature type="chain" id="PRO_5005567745" evidence="2">
    <location>
        <begin position="28"/>
        <end position="282"/>
    </location>
</feature>
<feature type="compositionally biased region" description="Gly residues" evidence="1">
    <location>
        <begin position="112"/>
        <end position="128"/>
    </location>
</feature>
<feature type="region of interest" description="Disordered" evidence="1">
    <location>
        <begin position="93"/>
        <end position="152"/>
    </location>
</feature>
<feature type="compositionally biased region" description="Basic and acidic residues" evidence="1">
    <location>
        <begin position="98"/>
        <end position="111"/>
    </location>
</feature>
<gene>
    <name evidence="3" type="ORF">VP01_565g1</name>
</gene>
<keyword evidence="4" id="KW-1185">Reference proteome</keyword>
<evidence type="ECO:0000256" key="2">
    <source>
        <dbReference type="SAM" id="SignalP"/>
    </source>
</evidence>
<proteinExistence type="predicted"/>
<accession>A0A0L6UKX1</accession>
<evidence type="ECO:0000313" key="4">
    <source>
        <dbReference type="Proteomes" id="UP000037035"/>
    </source>
</evidence>
<feature type="region of interest" description="Disordered" evidence="1">
    <location>
        <begin position="54"/>
        <end position="76"/>
    </location>
</feature>